<reference evidence="1" key="1">
    <citation type="submission" date="2020-04" db="EMBL/GenBank/DDBJ databases">
        <authorList>
            <person name="Chiriac C."/>
            <person name="Salcher M."/>
            <person name="Ghai R."/>
            <person name="Kavagutti S V."/>
        </authorList>
    </citation>
    <scope>NUCLEOTIDE SEQUENCE</scope>
</reference>
<name>A0A6J5KZF0_9CAUD</name>
<accession>A0A6J5KZF0</accession>
<feature type="non-terminal residue" evidence="1">
    <location>
        <position position="39"/>
    </location>
</feature>
<organism evidence="1">
    <name type="scientific">uncultured Caudovirales phage</name>
    <dbReference type="NCBI Taxonomy" id="2100421"/>
    <lineage>
        <taxon>Viruses</taxon>
        <taxon>Duplodnaviria</taxon>
        <taxon>Heunggongvirae</taxon>
        <taxon>Uroviricota</taxon>
        <taxon>Caudoviricetes</taxon>
        <taxon>Peduoviridae</taxon>
        <taxon>Maltschvirus</taxon>
        <taxon>Maltschvirus maltsch</taxon>
    </lineage>
</organism>
<evidence type="ECO:0000313" key="1">
    <source>
        <dbReference type="EMBL" id="CAB4127938.1"/>
    </source>
</evidence>
<protein>
    <submittedName>
        <fullName evidence="1">Uncharacterized protein</fullName>
    </submittedName>
</protein>
<dbReference type="EMBL" id="LR796232">
    <property type="protein sequence ID" value="CAB4127938.1"/>
    <property type="molecule type" value="Genomic_DNA"/>
</dbReference>
<sequence>MTVLCWICGIGFLLVWFTVGSVNEKLERIEDTLESIYSK</sequence>
<proteinExistence type="predicted"/>
<gene>
    <name evidence="1" type="ORF">UFOVP101_1</name>
</gene>